<accession>A0A8J7QDH5</accession>
<dbReference type="Proteomes" id="UP000664417">
    <property type="component" value="Unassembled WGS sequence"/>
</dbReference>
<dbReference type="RefSeq" id="WP_207861742.1">
    <property type="nucleotide sequence ID" value="NZ_JAFREP010000027.1"/>
</dbReference>
<keyword evidence="2" id="KW-1185">Reference proteome</keyword>
<dbReference type="EMBL" id="JAFREP010000027">
    <property type="protein sequence ID" value="MBO1321769.1"/>
    <property type="molecule type" value="Genomic_DNA"/>
</dbReference>
<protein>
    <submittedName>
        <fullName evidence="1">Uncharacterized protein</fullName>
    </submittedName>
</protein>
<organism evidence="1 2">
    <name type="scientific">Acanthopleuribacter pedis</name>
    <dbReference type="NCBI Taxonomy" id="442870"/>
    <lineage>
        <taxon>Bacteria</taxon>
        <taxon>Pseudomonadati</taxon>
        <taxon>Acidobacteriota</taxon>
        <taxon>Holophagae</taxon>
        <taxon>Acanthopleuribacterales</taxon>
        <taxon>Acanthopleuribacteraceae</taxon>
        <taxon>Acanthopleuribacter</taxon>
    </lineage>
</organism>
<gene>
    <name evidence="1" type="ORF">J3U88_25040</name>
</gene>
<evidence type="ECO:0000313" key="1">
    <source>
        <dbReference type="EMBL" id="MBO1321769.1"/>
    </source>
</evidence>
<reference evidence="1" key="1">
    <citation type="submission" date="2021-03" db="EMBL/GenBank/DDBJ databases">
        <authorList>
            <person name="Wang G."/>
        </authorList>
    </citation>
    <scope>NUCLEOTIDE SEQUENCE</scope>
    <source>
        <strain evidence="1">KCTC 12899</strain>
    </source>
</reference>
<evidence type="ECO:0000313" key="2">
    <source>
        <dbReference type="Proteomes" id="UP000664417"/>
    </source>
</evidence>
<comment type="caution">
    <text evidence="1">The sequence shown here is derived from an EMBL/GenBank/DDBJ whole genome shotgun (WGS) entry which is preliminary data.</text>
</comment>
<sequence length="174" mass="19486">MTQKNQADLQIWRLAYLAPAPDGDLPKWYLLVNEGPKEQILTVEGRILVFAEPGDAAALIDRYGADLPADERDLEEPFFRCHVAQSLYLLTAGEEDEERLIIDTANLLLDLIAVTGRPVPDHHRNRLKALADYFTFASDPAGFFAESGVTRDEMVESLLWATGRVVLHLTEVKP</sequence>
<proteinExistence type="predicted"/>
<name>A0A8J7QDH5_9BACT</name>
<dbReference type="AlphaFoldDB" id="A0A8J7QDH5"/>